<dbReference type="InterPro" id="IPR012334">
    <property type="entry name" value="Pectin_lyas_fold"/>
</dbReference>
<dbReference type="EMBL" id="VUNG01000013">
    <property type="protein sequence ID" value="MST84355.1"/>
    <property type="molecule type" value="Genomic_DNA"/>
</dbReference>
<dbReference type="PROSITE" id="PS00502">
    <property type="entry name" value="POLYGALACTURONASE"/>
    <property type="match status" value="1"/>
</dbReference>
<gene>
    <name evidence="6" type="ORF">FYJ73_06685</name>
</gene>
<dbReference type="AlphaFoldDB" id="A0A7K0KFW5"/>
<dbReference type="GO" id="GO:0005975">
    <property type="term" value="P:carbohydrate metabolic process"/>
    <property type="evidence" value="ECO:0007669"/>
    <property type="project" value="InterPro"/>
</dbReference>
<dbReference type="SUPFAM" id="SSF51126">
    <property type="entry name" value="Pectin lyase-like"/>
    <property type="match status" value="1"/>
</dbReference>
<dbReference type="GO" id="GO:0004650">
    <property type="term" value="F:polygalacturonase activity"/>
    <property type="evidence" value="ECO:0007669"/>
    <property type="project" value="InterPro"/>
</dbReference>
<reference evidence="6 7" key="1">
    <citation type="submission" date="2019-08" db="EMBL/GenBank/DDBJ databases">
        <title>In-depth cultivation of the pig gut microbiome towards novel bacterial diversity and tailored functional studies.</title>
        <authorList>
            <person name="Wylensek D."/>
            <person name="Hitch T.C.A."/>
            <person name="Clavel T."/>
        </authorList>
    </citation>
    <scope>NUCLEOTIDE SEQUENCE [LARGE SCALE GENOMIC DNA]</scope>
    <source>
        <strain evidence="6 7">LKV-178-WT-2A</strain>
    </source>
</reference>
<accession>A0A7K0KFW5</accession>
<dbReference type="Proteomes" id="UP000438914">
    <property type="component" value="Unassembled WGS sequence"/>
</dbReference>
<evidence type="ECO:0000256" key="5">
    <source>
        <dbReference type="SAM" id="SignalP"/>
    </source>
</evidence>
<dbReference type="InterPro" id="IPR011050">
    <property type="entry name" value="Pectin_lyase_fold/virulence"/>
</dbReference>
<dbReference type="Gene3D" id="2.160.20.10">
    <property type="entry name" value="Single-stranded right-handed beta-helix, Pectin lyase-like"/>
    <property type="match status" value="1"/>
</dbReference>
<dbReference type="RefSeq" id="WP_154533943.1">
    <property type="nucleotide sequence ID" value="NZ_VUNG01000013.1"/>
</dbReference>
<protein>
    <submittedName>
        <fullName evidence="6">Uncharacterized protein</fullName>
    </submittedName>
</protein>
<keyword evidence="7" id="KW-1185">Reference proteome</keyword>
<dbReference type="InterPro" id="IPR051801">
    <property type="entry name" value="GH28_Enzymes"/>
</dbReference>
<feature type="signal peptide" evidence="5">
    <location>
        <begin position="1"/>
        <end position="23"/>
    </location>
</feature>
<evidence type="ECO:0000256" key="2">
    <source>
        <dbReference type="ARBA" id="ARBA00022801"/>
    </source>
</evidence>
<evidence type="ECO:0000313" key="6">
    <source>
        <dbReference type="EMBL" id="MST84355.1"/>
    </source>
</evidence>
<proteinExistence type="inferred from homology"/>
<name>A0A7K0KFW5_9BACT</name>
<evidence type="ECO:0000256" key="4">
    <source>
        <dbReference type="RuleBase" id="RU361169"/>
    </source>
</evidence>
<dbReference type="PANTHER" id="PTHR31339">
    <property type="entry name" value="PECTIN LYASE-RELATED"/>
    <property type="match status" value="1"/>
</dbReference>
<sequence length="506" mass="54867">MNHTTLLCSLAAGLMAVPMTANADSDVSKEKASQNTPQGWRAVELPSIVAITEANTLNIEDYGASITSADNTVAIQRALDAVPEEGGMVVVPAGTWLCGPLQVKAHTVLHLAAGATLRLLPFGTYPSDNGNYKAKTFLTNRKNASDIIIEGESTSSSIVDGQGAAWWKAVEQKKFDRPALVRFSSGSRFLVRNMRFENAPGVNVTIGQSGKGSHGTVHDVVIREPSSTASTGQKSHNTDGIPIWAPYVNVYNCDISNGDDNVVVDSDGQYVHVWNCKFGTGHGASIGSFTERVHDVLWEGISFRGTDSGFRLKSQRGRSGQVYNITMRNCTMQNVMNPIYIECWYDKSTKPEPSLAPTADSVATTPAFHDILIQHVTATATPYKKSGKAAFPVYIYGLPESLVHRVTLDDVHVDAKKGMFLAYCDVTFTGGCSIKNLTDSTKYIAKRYEANITGTYDGSETTAINGVKVSKPMSHDYAYTLLGTLRSQQSLSRGVYIVNHHKVLVR</sequence>
<keyword evidence="5" id="KW-0732">Signal</keyword>
<dbReference type="PANTHER" id="PTHR31339:SF9">
    <property type="entry name" value="PLASMIN AND FIBRONECTIN-BINDING PROTEIN A"/>
    <property type="match status" value="1"/>
</dbReference>
<comment type="similarity">
    <text evidence="1 4">Belongs to the glycosyl hydrolase 28 family.</text>
</comment>
<dbReference type="Pfam" id="PF00295">
    <property type="entry name" value="Glyco_hydro_28"/>
    <property type="match status" value="1"/>
</dbReference>
<keyword evidence="3 4" id="KW-0326">Glycosidase</keyword>
<comment type="caution">
    <text evidence="6">The sequence shown here is derived from an EMBL/GenBank/DDBJ whole genome shotgun (WGS) entry which is preliminary data.</text>
</comment>
<feature type="chain" id="PRO_5029876212" evidence="5">
    <location>
        <begin position="24"/>
        <end position="506"/>
    </location>
</feature>
<evidence type="ECO:0000313" key="7">
    <source>
        <dbReference type="Proteomes" id="UP000438914"/>
    </source>
</evidence>
<organism evidence="6 7">
    <name type="scientific">Hallella mizrahii</name>
    <dbReference type="NCBI Taxonomy" id="2606637"/>
    <lineage>
        <taxon>Bacteria</taxon>
        <taxon>Pseudomonadati</taxon>
        <taxon>Bacteroidota</taxon>
        <taxon>Bacteroidia</taxon>
        <taxon>Bacteroidales</taxon>
        <taxon>Prevotellaceae</taxon>
        <taxon>Hallella</taxon>
    </lineage>
</organism>
<evidence type="ECO:0000256" key="1">
    <source>
        <dbReference type="ARBA" id="ARBA00008834"/>
    </source>
</evidence>
<keyword evidence="2 4" id="KW-0378">Hydrolase</keyword>
<dbReference type="InterPro" id="IPR000743">
    <property type="entry name" value="Glyco_hydro_28"/>
</dbReference>
<evidence type="ECO:0000256" key="3">
    <source>
        <dbReference type="ARBA" id="ARBA00023295"/>
    </source>
</evidence>